<dbReference type="NCBIfam" id="TIGR02734">
    <property type="entry name" value="crtI_fam"/>
    <property type="match status" value="1"/>
</dbReference>
<evidence type="ECO:0000256" key="6">
    <source>
        <dbReference type="ARBA" id="ARBA00023002"/>
    </source>
</evidence>
<evidence type="ECO:0000313" key="12">
    <source>
        <dbReference type="Proteomes" id="UP000320333"/>
    </source>
</evidence>
<evidence type="ECO:0000256" key="8">
    <source>
        <dbReference type="RuleBase" id="RU362075"/>
    </source>
</evidence>
<name>A0A507FEJ0_9FUNG</name>
<keyword evidence="9" id="KW-0472">Membrane</keyword>
<dbReference type="GO" id="GO:0016117">
    <property type="term" value="P:carotenoid biosynthetic process"/>
    <property type="evidence" value="ECO:0007669"/>
    <property type="project" value="UniProtKB-KW"/>
</dbReference>
<comment type="cofactor">
    <cofactor evidence="1">
        <name>NAD(+)</name>
        <dbReference type="ChEBI" id="CHEBI:57540"/>
    </cofactor>
</comment>
<feature type="transmembrane region" description="Helical" evidence="9">
    <location>
        <begin position="522"/>
        <end position="546"/>
    </location>
</feature>
<dbReference type="InterPro" id="IPR036188">
    <property type="entry name" value="FAD/NAD-bd_sf"/>
</dbReference>
<comment type="caution">
    <text evidence="11">The sequence shown here is derived from an EMBL/GenBank/DDBJ whole genome shotgun (WGS) entry which is preliminary data.</text>
</comment>
<dbReference type="STRING" id="246404.A0A507FEJ0"/>
<evidence type="ECO:0000256" key="9">
    <source>
        <dbReference type="SAM" id="Phobius"/>
    </source>
</evidence>
<evidence type="ECO:0000256" key="4">
    <source>
        <dbReference type="ARBA" id="ARBA00013293"/>
    </source>
</evidence>
<evidence type="ECO:0000256" key="3">
    <source>
        <dbReference type="ARBA" id="ARBA00006046"/>
    </source>
</evidence>
<keyword evidence="9" id="KW-1133">Transmembrane helix</keyword>
<comment type="pathway">
    <text evidence="2 8">Carotenoid biosynthesis.</text>
</comment>
<evidence type="ECO:0000313" key="11">
    <source>
        <dbReference type="EMBL" id="TPX74165.1"/>
    </source>
</evidence>
<dbReference type="InterPro" id="IPR002937">
    <property type="entry name" value="Amino_oxidase"/>
</dbReference>
<protein>
    <recommendedName>
        <fullName evidence="4">Phytoene desaturase</fullName>
    </recommendedName>
    <alternativeName>
        <fullName evidence="7">Phytoene desaturase (3,4-didehydrolycopene-forming)</fullName>
    </alternativeName>
</protein>
<dbReference type="PROSITE" id="PS00982">
    <property type="entry name" value="PHYTOENE_DH"/>
    <property type="match status" value="1"/>
</dbReference>
<dbReference type="Proteomes" id="UP000320333">
    <property type="component" value="Unassembled WGS sequence"/>
</dbReference>
<comment type="similarity">
    <text evidence="3 8">Belongs to the carotenoid/retinoid oxidoreductase family.</text>
</comment>
<keyword evidence="9" id="KW-0812">Transmembrane</keyword>
<keyword evidence="12" id="KW-1185">Reference proteome</keyword>
<feature type="domain" description="Amine oxidase" evidence="10">
    <location>
        <begin position="21"/>
        <end position="486"/>
    </location>
</feature>
<organism evidence="11 12">
    <name type="scientific">Chytriomyces confervae</name>
    <dbReference type="NCBI Taxonomy" id="246404"/>
    <lineage>
        <taxon>Eukaryota</taxon>
        <taxon>Fungi</taxon>
        <taxon>Fungi incertae sedis</taxon>
        <taxon>Chytridiomycota</taxon>
        <taxon>Chytridiomycota incertae sedis</taxon>
        <taxon>Chytridiomycetes</taxon>
        <taxon>Chytridiales</taxon>
        <taxon>Chytriomycetaceae</taxon>
        <taxon>Chytriomyces</taxon>
    </lineage>
</organism>
<dbReference type="AlphaFoldDB" id="A0A507FEJ0"/>
<evidence type="ECO:0000256" key="1">
    <source>
        <dbReference type="ARBA" id="ARBA00001911"/>
    </source>
</evidence>
<reference evidence="11 12" key="1">
    <citation type="journal article" date="2019" name="Sci. Rep.">
        <title>Comparative genomics of chytrid fungi reveal insights into the obligate biotrophic and pathogenic lifestyle of Synchytrium endobioticum.</title>
        <authorList>
            <person name="van de Vossenberg B.T.L.H."/>
            <person name="Warris S."/>
            <person name="Nguyen H.D.T."/>
            <person name="van Gent-Pelzer M.P.E."/>
            <person name="Joly D.L."/>
            <person name="van de Geest H.C."/>
            <person name="Bonants P.J.M."/>
            <person name="Smith D.S."/>
            <person name="Levesque C.A."/>
            <person name="van der Lee T.A.J."/>
        </authorList>
    </citation>
    <scope>NUCLEOTIDE SEQUENCE [LARGE SCALE GENOMIC DNA]</scope>
    <source>
        <strain evidence="11 12">CBS 675.73</strain>
    </source>
</reference>
<dbReference type="OrthoDB" id="7777654at2759"/>
<sequence>MDQHQQQTRVLIVGAGTGGTAMAARLARRGMAVTVVEKNEFVGGRCSLIEKDGFRFDQGPSMLMMPHAFEQTFADLGCQMSKVLDVRKCKTNYKIHFPDGDNITLSTDMTAMKDELERIEPGSFDGYLGFLREAKYHHDKSFSMVLNRNYKHWWDLVTIENAIEACKLHILSTVWNRTKTFFKSDKLRKAFSFQSMYMGMSPYEAPGAYTLLDYSEATDGILYPMGGFNTVIKAMESIAKSNGATFRYSCPVKSIIVDQPSKLATGVLLENGEELRADIVVCNMDLVTAYSRLLPPTQITRSILKKNQSCSTISFYWGLDRKLPEDAFHGHNIFLAQDYKPSFDAIFKDHSLPESPSFYVQIPTRVDAAAAPEGKESVTILVPIGVLTDAMTPQLMQALVARARAVVIENMQKRIPGCNDFEKWIESETVNTPFDWEEKFNLWNGSALGLSHEIMQVLYFRPQMRHEVFGNVFFVGASTHPGTGVPVVLCGARILEDEIAGVLAEGNGFKHQKLFGVFGYELAMSMTVFLALVSAFVLAVAVDMGLGKQVVIKAL</sequence>
<dbReference type="PANTHER" id="PTHR43734">
    <property type="entry name" value="PHYTOENE DESATURASE"/>
    <property type="match status" value="1"/>
</dbReference>
<dbReference type="InterPro" id="IPR008150">
    <property type="entry name" value="Phytoene_DH_bac_CS"/>
</dbReference>
<dbReference type="FunFam" id="3.50.50.60:FF:000171">
    <property type="entry name" value="zeta-carotene-forming phytoene desaturase"/>
    <property type="match status" value="1"/>
</dbReference>
<dbReference type="SUPFAM" id="SSF51905">
    <property type="entry name" value="FAD/NAD(P)-binding domain"/>
    <property type="match status" value="1"/>
</dbReference>
<dbReference type="InterPro" id="IPR014105">
    <property type="entry name" value="Carotenoid/retinoid_OxRdtase"/>
</dbReference>
<evidence type="ECO:0000256" key="7">
    <source>
        <dbReference type="ARBA" id="ARBA00034551"/>
    </source>
</evidence>
<dbReference type="Pfam" id="PF01593">
    <property type="entry name" value="Amino_oxidase"/>
    <property type="match status" value="1"/>
</dbReference>
<evidence type="ECO:0000256" key="2">
    <source>
        <dbReference type="ARBA" id="ARBA00004829"/>
    </source>
</evidence>
<evidence type="ECO:0000259" key="10">
    <source>
        <dbReference type="Pfam" id="PF01593"/>
    </source>
</evidence>
<keyword evidence="5 8" id="KW-0125">Carotenoid biosynthesis</keyword>
<dbReference type="Gene3D" id="3.50.50.60">
    <property type="entry name" value="FAD/NAD(P)-binding domain"/>
    <property type="match status" value="2"/>
</dbReference>
<keyword evidence="6 8" id="KW-0560">Oxidoreductase</keyword>
<evidence type="ECO:0000256" key="5">
    <source>
        <dbReference type="ARBA" id="ARBA00022746"/>
    </source>
</evidence>
<dbReference type="PANTHER" id="PTHR43734:SF1">
    <property type="entry name" value="PHYTOENE DESATURASE"/>
    <property type="match status" value="1"/>
</dbReference>
<dbReference type="EMBL" id="QEAP01000140">
    <property type="protein sequence ID" value="TPX74165.1"/>
    <property type="molecule type" value="Genomic_DNA"/>
</dbReference>
<dbReference type="GO" id="GO:0016166">
    <property type="term" value="F:phytoene dehydrogenase activity"/>
    <property type="evidence" value="ECO:0007669"/>
    <property type="project" value="UniProtKB-ARBA"/>
</dbReference>
<proteinExistence type="inferred from homology"/>
<accession>A0A507FEJ0</accession>
<gene>
    <name evidence="11" type="ORF">CcCBS67573_g04564</name>
</gene>